<organism evidence="1 2">
    <name type="scientific">Canavalia gladiata</name>
    <name type="common">Sword bean</name>
    <name type="synonym">Dolichos gladiatus</name>
    <dbReference type="NCBI Taxonomy" id="3824"/>
    <lineage>
        <taxon>Eukaryota</taxon>
        <taxon>Viridiplantae</taxon>
        <taxon>Streptophyta</taxon>
        <taxon>Embryophyta</taxon>
        <taxon>Tracheophyta</taxon>
        <taxon>Spermatophyta</taxon>
        <taxon>Magnoliopsida</taxon>
        <taxon>eudicotyledons</taxon>
        <taxon>Gunneridae</taxon>
        <taxon>Pentapetalae</taxon>
        <taxon>rosids</taxon>
        <taxon>fabids</taxon>
        <taxon>Fabales</taxon>
        <taxon>Fabaceae</taxon>
        <taxon>Papilionoideae</taxon>
        <taxon>50 kb inversion clade</taxon>
        <taxon>NPAAA clade</taxon>
        <taxon>indigoferoid/millettioid clade</taxon>
        <taxon>Phaseoleae</taxon>
        <taxon>Canavalia</taxon>
    </lineage>
</organism>
<protein>
    <submittedName>
        <fullName evidence="1">Uncharacterized protein</fullName>
    </submittedName>
</protein>
<evidence type="ECO:0000313" key="2">
    <source>
        <dbReference type="Proteomes" id="UP001367508"/>
    </source>
</evidence>
<dbReference type="AlphaFoldDB" id="A0AAN9LVK1"/>
<gene>
    <name evidence="1" type="ORF">VNO77_21366</name>
</gene>
<keyword evidence="2" id="KW-1185">Reference proteome</keyword>
<dbReference type="Proteomes" id="UP001367508">
    <property type="component" value="Unassembled WGS sequence"/>
</dbReference>
<evidence type="ECO:0000313" key="1">
    <source>
        <dbReference type="EMBL" id="KAK7340657.1"/>
    </source>
</evidence>
<name>A0AAN9LVK1_CANGL</name>
<comment type="caution">
    <text evidence="1">The sequence shown here is derived from an EMBL/GenBank/DDBJ whole genome shotgun (WGS) entry which is preliminary data.</text>
</comment>
<sequence>MVREILRQRSRAEKTRHASCLLRLSRRRAMFFVGIRVTLRPCKFVSHTATARVDKHTILVGSCYYMALEITEIQKHNEKVTNASHKKSWNEKSWNAGKFSSGLLLWNLLNEHSTIAKQRF</sequence>
<accession>A0AAN9LVK1</accession>
<reference evidence="1 2" key="1">
    <citation type="submission" date="2024-01" db="EMBL/GenBank/DDBJ databases">
        <title>The genomes of 5 underutilized Papilionoideae crops provide insights into root nodulation and disease resistanc.</title>
        <authorList>
            <person name="Jiang F."/>
        </authorList>
    </citation>
    <scope>NUCLEOTIDE SEQUENCE [LARGE SCALE GENOMIC DNA]</scope>
    <source>
        <strain evidence="1">LVBAO_FW01</strain>
        <tissue evidence="1">Leaves</tissue>
    </source>
</reference>
<proteinExistence type="predicted"/>
<dbReference type="EMBL" id="JAYMYQ010000004">
    <property type="protein sequence ID" value="KAK7340657.1"/>
    <property type="molecule type" value="Genomic_DNA"/>
</dbReference>